<protein>
    <submittedName>
        <fullName evidence="1">Uncharacterized protein</fullName>
    </submittedName>
</protein>
<gene>
    <name evidence="1" type="ORF">Ate02nite_60630</name>
</gene>
<keyword evidence="2" id="KW-1185">Reference proteome</keyword>
<name>A0A919NRG5_9ACTN</name>
<dbReference type="RefSeq" id="WP_203811234.1">
    <property type="nucleotide sequence ID" value="NZ_BOMY01000039.1"/>
</dbReference>
<dbReference type="AlphaFoldDB" id="A0A919NRG5"/>
<evidence type="ECO:0000313" key="1">
    <source>
        <dbReference type="EMBL" id="GIF23333.1"/>
    </source>
</evidence>
<dbReference type="EMBL" id="BOMY01000039">
    <property type="protein sequence ID" value="GIF23333.1"/>
    <property type="molecule type" value="Genomic_DNA"/>
</dbReference>
<comment type="caution">
    <text evidence="1">The sequence shown here is derived from an EMBL/GenBank/DDBJ whole genome shotgun (WGS) entry which is preliminary data.</text>
</comment>
<organism evidence="1 2">
    <name type="scientific">Paractinoplanes tereljensis</name>
    <dbReference type="NCBI Taxonomy" id="571912"/>
    <lineage>
        <taxon>Bacteria</taxon>
        <taxon>Bacillati</taxon>
        <taxon>Actinomycetota</taxon>
        <taxon>Actinomycetes</taxon>
        <taxon>Micromonosporales</taxon>
        <taxon>Micromonosporaceae</taxon>
        <taxon>Paractinoplanes</taxon>
    </lineage>
</organism>
<reference evidence="1" key="1">
    <citation type="submission" date="2021-01" db="EMBL/GenBank/DDBJ databases">
        <title>Whole genome shotgun sequence of Actinoplanes tereljensis NBRC 105297.</title>
        <authorList>
            <person name="Komaki H."/>
            <person name="Tamura T."/>
        </authorList>
    </citation>
    <scope>NUCLEOTIDE SEQUENCE</scope>
    <source>
        <strain evidence="1">NBRC 105297</strain>
    </source>
</reference>
<dbReference type="Proteomes" id="UP000623608">
    <property type="component" value="Unassembled WGS sequence"/>
</dbReference>
<accession>A0A919NRG5</accession>
<evidence type="ECO:0000313" key="2">
    <source>
        <dbReference type="Proteomes" id="UP000623608"/>
    </source>
</evidence>
<proteinExistence type="predicted"/>
<sequence length="77" mass="8490">MSVQIAGQRDRRRRLGCAVGRLAVSAYERNVGGVVVFEKDAAKIAPFRWLKDALTLSAELSEAVGTVYVRAARRVTR</sequence>